<dbReference type="EMBL" id="HF920633">
    <property type="protein sequence ID" value="CCV01805.1"/>
    <property type="molecule type" value="Genomic_DNA"/>
</dbReference>
<sequence length="390" mass="46167">MSPSRLKTTTMDILELNSRIQKFIDDESINNTENQKIIFQINTLLSGEFNLRPRMINKLNCLKESLKTSVEEYYNLKYFNVDVAPLIEKYHTLNNQVVIIPFFNTNKKHLKEHAVKKEVIQKEFIQKLKDYASLKNFEFMMKNYAFVPRSSPPPCLCGNKTEFIRDEDRAVCAICSTEQSLISNTSSFSDVGRVNMASKYTYNRKVHFRDCIIQYQGKQKTHIPEEIYTILEVKLMEKKIINNEYNDRLKRFEKVTRIMVLDILKELESKDIKKFYDDIVLIHHTLTGQPCDNIEYLEDSLLDDFDKLTETYDNLYTNDSVEEEGSKNKISKRKNFINAQFVLYQLLRKHGHPCNEMDFLTLKTSERKRFHHTICKELFKILGWKYSFSI</sequence>
<accession>S6DF79</accession>
<evidence type="ECO:0000256" key="1">
    <source>
        <dbReference type="ARBA" id="ARBA00023163"/>
    </source>
</evidence>
<protein>
    <submittedName>
        <fullName evidence="2">DNA binding/packing protein</fullName>
    </submittedName>
</protein>
<proteinExistence type="predicted"/>
<reference evidence="2 3" key="1">
    <citation type="journal article" date="2013" name="J. Gen. Virol.">
        <title>Complete genome sequence of invertebrate iridescent virus 22 isolated from a blackfly larva.</title>
        <authorList>
            <person name="Piegu B."/>
            <person name="Guizard S."/>
            <person name="Spears T."/>
            <person name="Cruaud C."/>
            <person name="Couloux A."/>
            <person name="Bideshi D.K."/>
            <person name="Federici B.A."/>
            <person name="Bigot Y."/>
        </authorList>
    </citation>
    <scope>NUCLEOTIDE SEQUENCE [LARGE SCALE GENOMIC DNA]</scope>
</reference>
<dbReference type="GO" id="GO:0046782">
    <property type="term" value="P:regulation of viral transcription"/>
    <property type="evidence" value="ECO:0007669"/>
    <property type="project" value="InterPro"/>
</dbReference>
<dbReference type="KEGG" id="vg:16414467"/>
<name>S6DF79_9VIRU</name>
<dbReference type="Proteomes" id="UP000154968">
    <property type="component" value="Segment"/>
</dbReference>
<dbReference type="InterPro" id="IPR007031">
    <property type="entry name" value="Poxvirus_VLTF3"/>
</dbReference>
<evidence type="ECO:0000313" key="2">
    <source>
        <dbReference type="EMBL" id="CCV01805.1"/>
    </source>
</evidence>
<gene>
    <name evidence="2" type="primary">128L</name>
    <name evidence="2" type="ORF">IIV22_128L</name>
</gene>
<dbReference type="GeneID" id="16414467"/>
<dbReference type="Pfam" id="PF04947">
    <property type="entry name" value="Pox_VLTF3"/>
    <property type="match status" value="1"/>
</dbReference>
<dbReference type="RefSeq" id="YP_008357426.1">
    <property type="nucleotide sequence ID" value="NC_021901.1"/>
</dbReference>
<evidence type="ECO:0000313" key="3">
    <source>
        <dbReference type="Proteomes" id="UP000154968"/>
    </source>
</evidence>
<keyword evidence="3" id="KW-1185">Reference proteome</keyword>
<keyword evidence="1" id="KW-0804">Transcription</keyword>
<organism evidence="2 3">
    <name type="scientific">Invertebrate iridescent virus 22</name>
    <dbReference type="NCBI Taxonomy" id="345198"/>
    <lineage>
        <taxon>Viruses</taxon>
        <taxon>Varidnaviria</taxon>
        <taxon>Bamfordvirae</taxon>
        <taxon>Nucleocytoviricota</taxon>
        <taxon>Megaviricetes</taxon>
        <taxon>Pimascovirales</taxon>
        <taxon>Pimascovirales incertae sedis</taxon>
        <taxon>Iridoviridae</taxon>
        <taxon>Betairidovirinae</taxon>
        <taxon>Chloriridovirus</taxon>
        <taxon>Chloriridovirus simulium1</taxon>
    </lineage>
</organism>